<name>A0ABV7PFJ3_9BURK</name>
<feature type="region of interest" description="Disordered" evidence="1">
    <location>
        <begin position="1"/>
        <end position="131"/>
    </location>
</feature>
<dbReference type="Proteomes" id="UP001595665">
    <property type="component" value="Unassembled WGS sequence"/>
</dbReference>
<evidence type="ECO:0000313" key="3">
    <source>
        <dbReference type="Proteomes" id="UP001595665"/>
    </source>
</evidence>
<keyword evidence="3" id="KW-1185">Reference proteome</keyword>
<dbReference type="RefSeq" id="WP_379734330.1">
    <property type="nucleotide sequence ID" value="NZ_JBHRVV010000001.1"/>
</dbReference>
<evidence type="ECO:0000313" key="2">
    <source>
        <dbReference type="EMBL" id="MFC3457940.1"/>
    </source>
</evidence>
<sequence>MSTSTDKKDVQGRSWDQITKNGTTSAGSMGAGATGDNIGDSGSMSGQAEGGGQQQDVRTDDLLASDSDGGGGAEGFQNPHGKGELQTGMEGIRNRTGNGAGNRQSGEQEGAGGNESGRDQGNAARGDQQSR</sequence>
<comment type="caution">
    <text evidence="2">The sequence shown here is derived from an EMBL/GenBank/DDBJ whole genome shotgun (WGS) entry which is preliminary data.</text>
</comment>
<organism evidence="2 3">
    <name type="scientific">Massilia haematophila</name>
    <dbReference type="NCBI Taxonomy" id="457923"/>
    <lineage>
        <taxon>Bacteria</taxon>
        <taxon>Pseudomonadati</taxon>
        <taxon>Pseudomonadota</taxon>
        <taxon>Betaproteobacteria</taxon>
        <taxon>Burkholderiales</taxon>
        <taxon>Oxalobacteraceae</taxon>
        <taxon>Telluria group</taxon>
        <taxon>Massilia</taxon>
    </lineage>
</organism>
<gene>
    <name evidence="2" type="ORF">ACFOPH_06725</name>
</gene>
<accession>A0ABV7PFJ3</accession>
<feature type="compositionally biased region" description="Polar residues" evidence="1">
    <location>
        <begin position="95"/>
        <end position="107"/>
    </location>
</feature>
<dbReference type="EMBL" id="JBHRVV010000001">
    <property type="protein sequence ID" value="MFC3457940.1"/>
    <property type="molecule type" value="Genomic_DNA"/>
</dbReference>
<protein>
    <submittedName>
        <fullName evidence="2">Uncharacterized protein</fullName>
    </submittedName>
</protein>
<evidence type="ECO:0000256" key="1">
    <source>
        <dbReference type="SAM" id="MobiDB-lite"/>
    </source>
</evidence>
<proteinExistence type="predicted"/>
<reference evidence="3" key="1">
    <citation type="journal article" date="2019" name="Int. J. Syst. Evol. Microbiol.">
        <title>The Global Catalogue of Microorganisms (GCM) 10K type strain sequencing project: providing services to taxonomists for standard genome sequencing and annotation.</title>
        <authorList>
            <consortium name="The Broad Institute Genomics Platform"/>
            <consortium name="The Broad Institute Genome Sequencing Center for Infectious Disease"/>
            <person name="Wu L."/>
            <person name="Ma J."/>
        </authorList>
    </citation>
    <scope>NUCLEOTIDE SEQUENCE [LARGE SCALE GENOMIC DNA]</scope>
    <source>
        <strain evidence="3">CCM 7480</strain>
    </source>
</reference>
<feature type="compositionally biased region" description="Basic and acidic residues" evidence="1">
    <location>
        <begin position="1"/>
        <end position="11"/>
    </location>
</feature>